<dbReference type="Gene3D" id="3.40.50.150">
    <property type="entry name" value="Vaccinia Virus protein VP39"/>
    <property type="match status" value="1"/>
</dbReference>
<sequence>MSVLKHDAQVVGKSARWLFTSREHHNFTYDLSPRNREHLAWFLSAVTGLDVSAFRNWLDEVEGDDALRTLVAHGVATSDRRGLADEVVRYGRRIGWYALVRALRPKHVVESGIDKGLGSCLIASALLRNAADGHPGRLSALDINPDAGYLIQSPYREVVDVRRGDSLETIPALTEPVDLFIHDSWHSPEHESAEFTLMEDKLAENALLVTDNAAETDVLIQHAEKTGRRFLYFQERPENHWHPGDGTGIAWYGKG</sequence>
<dbReference type="SUPFAM" id="SSF53335">
    <property type="entry name" value="S-adenosyl-L-methionine-dependent methyltransferases"/>
    <property type="match status" value="1"/>
</dbReference>
<dbReference type="GO" id="GO:0032259">
    <property type="term" value="P:methylation"/>
    <property type="evidence" value="ECO:0007669"/>
    <property type="project" value="UniProtKB-KW"/>
</dbReference>
<dbReference type="InterPro" id="IPR029063">
    <property type="entry name" value="SAM-dependent_MTases_sf"/>
</dbReference>
<proteinExistence type="predicted"/>
<comment type="caution">
    <text evidence="1">The sequence shown here is derived from an EMBL/GenBank/DDBJ whole genome shotgun (WGS) entry which is preliminary data.</text>
</comment>
<name>A0ABY2SCW4_9PSEU</name>
<accession>A0ABY2SCW4</accession>
<protein>
    <submittedName>
        <fullName evidence="1">Class I SAM-dependent methyltransferase</fullName>
    </submittedName>
</protein>
<evidence type="ECO:0000313" key="2">
    <source>
        <dbReference type="Proteomes" id="UP000309992"/>
    </source>
</evidence>
<evidence type="ECO:0000313" key="1">
    <source>
        <dbReference type="EMBL" id="TKG73809.1"/>
    </source>
</evidence>
<dbReference type="Pfam" id="PF13578">
    <property type="entry name" value="Methyltransf_24"/>
    <property type="match status" value="1"/>
</dbReference>
<gene>
    <name evidence="1" type="ORF">FCN18_03980</name>
</gene>
<keyword evidence="1" id="KW-0489">Methyltransferase</keyword>
<reference evidence="1 2" key="1">
    <citation type="journal article" date="2015" name="Antonie Van Leeuwenhoek">
        <title>Prauserella endophytica sp. nov., an endophytic actinobacterium isolated from Tamarix taklamakanensis.</title>
        <authorList>
            <person name="Liu J.M."/>
            <person name="Habden X."/>
            <person name="Guo L."/>
            <person name="Tuo L."/>
            <person name="Jiang Z.K."/>
            <person name="Liu S.W."/>
            <person name="Liu X.F."/>
            <person name="Chen L."/>
            <person name="Li R.F."/>
            <person name="Zhang Y.Q."/>
            <person name="Sun C.H."/>
        </authorList>
    </citation>
    <scope>NUCLEOTIDE SEQUENCE [LARGE SCALE GENOMIC DNA]</scope>
    <source>
        <strain evidence="1 2">CGMCC 4.7182</strain>
    </source>
</reference>
<organism evidence="1 2">
    <name type="scientific">Prauserella endophytica</name>
    <dbReference type="NCBI Taxonomy" id="1592324"/>
    <lineage>
        <taxon>Bacteria</taxon>
        <taxon>Bacillati</taxon>
        <taxon>Actinomycetota</taxon>
        <taxon>Actinomycetes</taxon>
        <taxon>Pseudonocardiales</taxon>
        <taxon>Pseudonocardiaceae</taxon>
        <taxon>Prauserella</taxon>
        <taxon>Prauserella coralliicola group</taxon>
    </lineage>
</organism>
<dbReference type="EMBL" id="SWMS01000001">
    <property type="protein sequence ID" value="TKG73809.1"/>
    <property type="molecule type" value="Genomic_DNA"/>
</dbReference>
<dbReference type="GO" id="GO:0008168">
    <property type="term" value="F:methyltransferase activity"/>
    <property type="evidence" value="ECO:0007669"/>
    <property type="project" value="UniProtKB-KW"/>
</dbReference>
<dbReference type="Proteomes" id="UP000309992">
    <property type="component" value="Unassembled WGS sequence"/>
</dbReference>
<keyword evidence="2" id="KW-1185">Reference proteome</keyword>
<keyword evidence="1" id="KW-0808">Transferase</keyword>